<reference evidence="2" key="1">
    <citation type="journal article" date="2019" name="Int. J. Syst. Evol. Microbiol.">
        <title>The Global Catalogue of Microorganisms (GCM) 10K type strain sequencing project: providing services to taxonomists for standard genome sequencing and annotation.</title>
        <authorList>
            <consortium name="The Broad Institute Genomics Platform"/>
            <consortium name="The Broad Institute Genome Sequencing Center for Infectious Disease"/>
            <person name="Wu L."/>
            <person name="Ma J."/>
        </authorList>
    </citation>
    <scope>NUCLEOTIDE SEQUENCE [LARGE SCALE GENOMIC DNA]</scope>
    <source>
        <strain evidence="2">CCUG 61697</strain>
    </source>
</reference>
<comment type="caution">
    <text evidence="1">The sequence shown here is derived from an EMBL/GenBank/DDBJ whole genome shotgun (WGS) entry which is preliminary data.</text>
</comment>
<dbReference type="InterPro" id="IPR029063">
    <property type="entry name" value="SAM-dependent_MTases_sf"/>
</dbReference>
<keyword evidence="2" id="KW-1185">Reference proteome</keyword>
<protein>
    <submittedName>
        <fullName evidence="1">Methionine biosynthesis protein MetW</fullName>
    </submittedName>
</protein>
<dbReference type="Proteomes" id="UP001597102">
    <property type="component" value="Unassembled WGS sequence"/>
</dbReference>
<dbReference type="NCBIfam" id="TIGR02081">
    <property type="entry name" value="metW"/>
    <property type="match status" value="1"/>
</dbReference>
<dbReference type="Pfam" id="PF07021">
    <property type="entry name" value="MetW"/>
    <property type="match status" value="1"/>
</dbReference>
<dbReference type="Gene3D" id="3.40.50.150">
    <property type="entry name" value="Vaccinia Virus protein VP39"/>
    <property type="match status" value="1"/>
</dbReference>
<sequence length="219" mass="24605">MNVHPNASTVRKDETARKPDTSRIDLLLIAEMVTRGSRVLDIGCGDGGLLRILSDKHDVDGRGIELSQQGVNACVAQGLSVIQGDADRDLVYYPDDAFDYVILSQTIQATRRPKEVLEQLLRIGRHVIVSFPNFGHWRMRTQLLFKGTMPRTSYLPDTWYETPNIHLCSIKDFAALCGELGAKVERAEVLNAYGYRLGFTMPFFAQNLFGEQAVFLLTR</sequence>
<dbReference type="RefSeq" id="WP_379090570.1">
    <property type="nucleotide sequence ID" value="NZ_JBHTJO010000001.1"/>
</dbReference>
<organism evidence="1 2">
    <name type="scientific">Methyloligella solikamskensis</name>
    <dbReference type="NCBI Taxonomy" id="1177756"/>
    <lineage>
        <taxon>Bacteria</taxon>
        <taxon>Pseudomonadati</taxon>
        <taxon>Pseudomonadota</taxon>
        <taxon>Alphaproteobacteria</taxon>
        <taxon>Hyphomicrobiales</taxon>
        <taxon>Hyphomicrobiaceae</taxon>
        <taxon>Methyloligella</taxon>
    </lineage>
</organism>
<evidence type="ECO:0000313" key="1">
    <source>
        <dbReference type="EMBL" id="MFD0986003.1"/>
    </source>
</evidence>
<name>A0ABW3J6E3_9HYPH</name>
<dbReference type="SUPFAM" id="SSF53335">
    <property type="entry name" value="S-adenosyl-L-methionine-dependent methyltransferases"/>
    <property type="match status" value="1"/>
</dbReference>
<dbReference type="EMBL" id="JBHTJO010000001">
    <property type="protein sequence ID" value="MFD0986003.1"/>
    <property type="molecule type" value="Genomic_DNA"/>
</dbReference>
<proteinExistence type="predicted"/>
<dbReference type="InterPro" id="IPR010743">
    <property type="entry name" value="Methionine_synth_MetW"/>
</dbReference>
<evidence type="ECO:0000313" key="2">
    <source>
        <dbReference type="Proteomes" id="UP001597102"/>
    </source>
</evidence>
<accession>A0ABW3J6E3</accession>
<dbReference type="CDD" id="cd02440">
    <property type="entry name" value="AdoMet_MTases"/>
    <property type="match status" value="1"/>
</dbReference>
<gene>
    <name evidence="1" type="primary">metW</name>
    <name evidence="1" type="ORF">ACFQ2F_02695</name>
</gene>